<reference evidence="12 13" key="1">
    <citation type="submission" date="2024-02" db="EMBL/GenBank/DDBJ databases">
        <title>Bacteria isolated from the canopy kelp, Nereocystis luetkeana.</title>
        <authorList>
            <person name="Pfister C.A."/>
            <person name="Younker I.T."/>
            <person name="Light S.H."/>
        </authorList>
    </citation>
    <scope>NUCLEOTIDE SEQUENCE [LARGE SCALE GENOMIC DNA]</scope>
    <source>
        <strain evidence="12 13">TI.4.07</strain>
    </source>
</reference>
<dbReference type="Gene3D" id="1.10.287.470">
    <property type="entry name" value="Helix hairpin bin"/>
    <property type="match status" value="1"/>
</dbReference>
<keyword evidence="3" id="KW-0813">Transport</keyword>
<feature type="domain" description="Multidrug resistance protein MdtA-like barrel-sandwich hybrid" evidence="9">
    <location>
        <begin position="95"/>
        <end position="235"/>
    </location>
</feature>
<dbReference type="Proteomes" id="UP001379949">
    <property type="component" value="Unassembled WGS sequence"/>
</dbReference>
<evidence type="ECO:0000256" key="4">
    <source>
        <dbReference type="ARBA" id="ARBA00022475"/>
    </source>
</evidence>
<comment type="caution">
    <text evidence="12">The sequence shown here is derived from an EMBL/GenBank/DDBJ whole genome shotgun (WGS) entry which is preliminary data.</text>
</comment>
<gene>
    <name evidence="12" type="ORF">V6242_04165</name>
</gene>
<keyword evidence="5" id="KW-0997">Cell inner membrane</keyword>
<organism evidence="12 13">
    <name type="scientific">Marinomonas arenicola</name>
    <dbReference type="NCBI Taxonomy" id="569601"/>
    <lineage>
        <taxon>Bacteria</taxon>
        <taxon>Pseudomonadati</taxon>
        <taxon>Pseudomonadota</taxon>
        <taxon>Gammaproteobacteria</taxon>
        <taxon>Oceanospirillales</taxon>
        <taxon>Oceanospirillaceae</taxon>
        <taxon>Marinomonas</taxon>
    </lineage>
</organism>
<sequence>MTTRSSKTSRLGLLILAALVIGGAWYAWHYIHAEQPAHGAQQGERQRPPGGGPGGPGGRRRFNPNQVTAVYADKASQADVAVYLDALGTVKANTSVTVTSRVTGEMQKVLFNEGQYVQAGDVLAQIDDRSYQATLAQYQGELAQNAALLKSAQATLERYQQLAKEDSISAQDVQEQAATVGQYQGLVATDKAQIVAARLDIEYAKIHAPISGYTGLLDVDQGNLVTADSTSIVTITQVNPIAVTFSIPQARLQSVLQGWRKNQSFQVFVFDQIGKQTLAQGKLANISNSVDSDTGTVKLKALFNNDNETLYPNQFVNVRMKIAQLKQAVVIPKAARQLNDSGDFVFVINADNSVHKQMVDVGPVADEDTIVALSGVKVGDKLVTTGIDNLIEGSKVKIIEQHKDNEQTKDRE</sequence>
<dbReference type="InterPro" id="IPR006143">
    <property type="entry name" value="RND_pump_MFP"/>
</dbReference>
<comment type="similarity">
    <text evidence="2">Belongs to the membrane fusion protein (MFP) (TC 8.A.1) family.</text>
</comment>
<dbReference type="Gene3D" id="2.40.50.100">
    <property type="match status" value="1"/>
</dbReference>
<evidence type="ECO:0000256" key="5">
    <source>
        <dbReference type="ARBA" id="ARBA00022519"/>
    </source>
</evidence>
<dbReference type="InterPro" id="IPR058626">
    <property type="entry name" value="MdtA-like_b-barrel"/>
</dbReference>
<name>A0ABU9G3K7_9GAMM</name>
<keyword evidence="13" id="KW-1185">Reference proteome</keyword>
<dbReference type="InterPro" id="IPR058625">
    <property type="entry name" value="MdtA-like_BSH"/>
</dbReference>
<dbReference type="SUPFAM" id="SSF111369">
    <property type="entry name" value="HlyD-like secretion proteins"/>
    <property type="match status" value="1"/>
</dbReference>
<dbReference type="Gene3D" id="2.40.30.170">
    <property type="match status" value="1"/>
</dbReference>
<evidence type="ECO:0000256" key="6">
    <source>
        <dbReference type="ARBA" id="ARBA00023136"/>
    </source>
</evidence>
<evidence type="ECO:0000259" key="10">
    <source>
        <dbReference type="Pfam" id="PF25944"/>
    </source>
</evidence>
<keyword evidence="4" id="KW-1003">Cell membrane</keyword>
<evidence type="ECO:0000256" key="2">
    <source>
        <dbReference type="ARBA" id="ARBA00009477"/>
    </source>
</evidence>
<evidence type="ECO:0000256" key="3">
    <source>
        <dbReference type="ARBA" id="ARBA00022448"/>
    </source>
</evidence>
<evidence type="ECO:0000256" key="7">
    <source>
        <dbReference type="SAM" id="MobiDB-lite"/>
    </source>
</evidence>
<evidence type="ECO:0000313" key="13">
    <source>
        <dbReference type="Proteomes" id="UP001379949"/>
    </source>
</evidence>
<accession>A0ABU9G3K7</accession>
<dbReference type="RefSeq" id="WP_341566380.1">
    <property type="nucleotide sequence ID" value="NZ_JBAKAR010000002.1"/>
</dbReference>
<evidence type="ECO:0000259" key="11">
    <source>
        <dbReference type="Pfam" id="PF25967"/>
    </source>
</evidence>
<dbReference type="PANTHER" id="PTHR30469:SF12">
    <property type="entry name" value="MULTIDRUG RESISTANCE PROTEIN MDTA"/>
    <property type="match status" value="1"/>
</dbReference>
<dbReference type="Pfam" id="PF25944">
    <property type="entry name" value="Beta-barrel_RND"/>
    <property type="match status" value="1"/>
</dbReference>
<dbReference type="Pfam" id="PF25917">
    <property type="entry name" value="BSH_RND"/>
    <property type="match status" value="1"/>
</dbReference>
<evidence type="ECO:0000313" key="12">
    <source>
        <dbReference type="EMBL" id="MEL0612328.1"/>
    </source>
</evidence>
<comment type="subcellular location">
    <subcellularLocation>
        <location evidence="1">Cell membrane</location>
    </subcellularLocation>
</comment>
<dbReference type="Gene3D" id="2.40.420.20">
    <property type="match status" value="1"/>
</dbReference>
<proteinExistence type="inferred from homology"/>
<keyword evidence="6" id="KW-0472">Membrane</keyword>
<dbReference type="InterPro" id="IPR058627">
    <property type="entry name" value="MdtA-like_C"/>
</dbReference>
<dbReference type="EMBL" id="JBAKAR010000002">
    <property type="protein sequence ID" value="MEL0612328.1"/>
    <property type="molecule type" value="Genomic_DNA"/>
</dbReference>
<dbReference type="Pfam" id="PF25876">
    <property type="entry name" value="HH_MFP_RND"/>
    <property type="match status" value="1"/>
</dbReference>
<evidence type="ECO:0000256" key="1">
    <source>
        <dbReference type="ARBA" id="ARBA00004236"/>
    </source>
</evidence>
<protein>
    <submittedName>
        <fullName evidence="12">Efflux RND transporter periplasmic adaptor subunit</fullName>
    </submittedName>
</protein>
<dbReference type="PANTHER" id="PTHR30469">
    <property type="entry name" value="MULTIDRUG RESISTANCE PROTEIN MDTA"/>
    <property type="match status" value="1"/>
</dbReference>
<feature type="domain" description="Multidrug resistance protein MdtA-like alpha-helical hairpin" evidence="8">
    <location>
        <begin position="134"/>
        <end position="204"/>
    </location>
</feature>
<feature type="domain" description="Multidrug resistance protein MdtA-like C-terminal permuted SH3" evidence="11">
    <location>
        <begin position="327"/>
        <end position="388"/>
    </location>
</feature>
<dbReference type="Pfam" id="PF25967">
    <property type="entry name" value="RND-MFP_C"/>
    <property type="match status" value="1"/>
</dbReference>
<evidence type="ECO:0000259" key="8">
    <source>
        <dbReference type="Pfam" id="PF25876"/>
    </source>
</evidence>
<feature type="domain" description="Multidrug resistance protein MdtA-like beta-barrel" evidence="10">
    <location>
        <begin position="240"/>
        <end position="323"/>
    </location>
</feature>
<dbReference type="NCBIfam" id="TIGR01730">
    <property type="entry name" value="RND_mfp"/>
    <property type="match status" value="1"/>
</dbReference>
<evidence type="ECO:0000259" key="9">
    <source>
        <dbReference type="Pfam" id="PF25917"/>
    </source>
</evidence>
<feature type="region of interest" description="Disordered" evidence="7">
    <location>
        <begin position="37"/>
        <end position="63"/>
    </location>
</feature>
<dbReference type="InterPro" id="IPR058624">
    <property type="entry name" value="MdtA-like_HH"/>
</dbReference>